<proteinExistence type="predicted"/>
<reference evidence="1 2" key="1">
    <citation type="submission" date="2014-12" db="EMBL/GenBank/DDBJ databases">
        <title>Draft genome sequences of 29 type strains of Enterococci.</title>
        <authorList>
            <person name="Zhong Z."/>
            <person name="Sun Z."/>
            <person name="Liu W."/>
            <person name="Zhang W."/>
            <person name="Zhang H."/>
        </authorList>
    </citation>
    <scope>NUCLEOTIDE SEQUENCE [LARGE SCALE GENOMIC DNA]</scope>
    <source>
        <strain evidence="1 2">DSM 17122</strain>
    </source>
</reference>
<evidence type="ECO:0000313" key="2">
    <source>
        <dbReference type="Proteomes" id="UP000182077"/>
    </source>
</evidence>
<name>A0A1L8TJW2_9ENTE</name>
<organism evidence="1 2">
    <name type="scientific">Enterococcus hermanniensis</name>
    <dbReference type="NCBI Taxonomy" id="249189"/>
    <lineage>
        <taxon>Bacteria</taxon>
        <taxon>Bacillati</taxon>
        <taxon>Bacillota</taxon>
        <taxon>Bacilli</taxon>
        <taxon>Lactobacillales</taxon>
        <taxon>Enterococcaceae</taxon>
        <taxon>Enterococcus</taxon>
    </lineage>
</organism>
<evidence type="ECO:0000313" key="1">
    <source>
        <dbReference type="EMBL" id="OJG44374.1"/>
    </source>
</evidence>
<dbReference type="InterPro" id="IPR035940">
    <property type="entry name" value="CAP_sf"/>
</dbReference>
<dbReference type="AlphaFoldDB" id="A0A1L8TJW2"/>
<gene>
    <name evidence="1" type="ORF">RV04_GL000568</name>
</gene>
<dbReference type="EMBL" id="JXKQ01000011">
    <property type="protein sequence ID" value="OJG44374.1"/>
    <property type="molecule type" value="Genomic_DNA"/>
</dbReference>
<comment type="caution">
    <text evidence="1">The sequence shown here is derived from an EMBL/GenBank/DDBJ whole genome shotgun (WGS) entry which is preliminary data.</text>
</comment>
<accession>A0A1L8TJW2</accession>
<dbReference type="Proteomes" id="UP000182077">
    <property type="component" value="Unassembled WGS sequence"/>
</dbReference>
<keyword evidence="2" id="KW-1185">Reference proteome</keyword>
<dbReference type="RefSeq" id="WP_071858523.1">
    <property type="nucleotide sequence ID" value="NZ_JBHSHK010000007.1"/>
</dbReference>
<protein>
    <submittedName>
        <fullName evidence="1">Uncharacterized protein</fullName>
    </submittedName>
</protein>
<dbReference type="Gene3D" id="3.40.33.10">
    <property type="entry name" value="CAP"/>
    <property type="match status" value="1"/>
</dbReference>
<sequence length="250" mass="28640">MEDFILKKYVIKSNKNKLNEFDTLKISSSDLKLVELMISEKLFMLINDYRKKIHITPCVGNNILQKSADIRAQELQERLNHTRPNGEEGSQLAYNYGYSRQNKIEGEAIGQLASSSLVYLINKGAKTAFDMLINSSPKFLVGSQTNQQATGICIKKGDREFSMTFEYVCSQDLLDYGSSSFLRDKTQLVRFYNLACELVEADYERHSWGQLMLMMSKAKQIYDDVQVSKIEIDQTIEEFIATLSTMKKTN</sequence>